<name>A0A1M6KV51_9BACT</name>
<evidence type="ECO:0000313" key="2">
    <source>
        <dbReference type="Proteomes" id="UP000184510"/>
    </source>
</evidence>
<dbReference type="SUPFAM" id="SSF53822">
    <property type="entry name" value="Periplasmic binding protein-like I"/>
    <property type="match status" value="1"/>
</dbReference>
<protein>
    <submittedName>
        <fullName evidence="1">DNA-binding transcriptional regulator, LacI/PurR family</fullName>
    </submittedName>
</protein>
<keyword evidence="1" id="KW-0238">DNA-binding</keyword>
<reference evidence="1 2" key="1">
    <citation type="submission" date="2016-11" db="EMBL/GenBank/DDBJ databases">
        <authorList>
            <person name="Jaros S."/>
            <person name="Januszkiewicz K."/>
            <person name="Wedrychowicz H."/>
        </authorList>
    </citation>
    <scope>NUCLEOTIDE SEQUENCE [LARGE SCALE GENOMIC DNA]</scope>
    <source>
        <strain evidence="1 2">DSM 18772</strain>
    </source>
</reference>
<dbReference type="EMBL" id="FQYR01000004">
    <property type="protein sequence ID" value="SHJ62888.1"/>
    <property type="molecule type" value="Genomic_DNA"/>
</dbReference>
<accession>A0A1M6KV51</accession>
<keyword evidence="2" id="KW-1185">Reference proteome</keyword>
<dbReference type="AlphaFoldDB" id="A0A1M6KV51"/>
<proteinExistence type="predicted"/>
<dbReference type="InterPro" id="IPR028082">
    <property type="entry name" value="Peripla_BP_I"/>
</dbReference>
<sequence length="336" mass="38325">MWIGRLPGTRVLAGHYHVHRDTVDAAIAILEASGVVEAAEPRRARRILWGAGSGEREKKEGKKRLLLIHRGLFVADREDLLILQRMDGLWRSRYGEVVWEQVDYLAGQTPEKRLAALVKKHSVNAILLHVPPVTWSRAAAELLPTYCCGGSSPDEKSISLSAYHAHEQLKLVLRRLVGLGHRRILVPTLDIKGDFAKVAVQALKEELPGPPVQGTYEDLCPACLVMDSGSWFEYWKRELNRTQATSVVLWSTRHLLSLYSYCFQYQIAIPRQLSVVLFSYDEHMEWLRPQPVMFRYPNNKAVRHFERWIDKGLSPIGSRFFDLEMIPGQSIAKVEI</sequence>
<dbReference type="Proteomes" id="UP000184510">
    <property type="component" value="Unassembled WGS sequence"/>
</dbReference>
<organism evidence="1 2">
    <name type="scientific">Rubritalea squalenifaciens DSM 18772</name>
    <dbReference type="NCBI Taxonomy" id="1123071"/>
    <lineage>
        <taxon>Bacteria</taxon>
        <taxon>Pseudomonadati</taxon>
        <taxon>Verrucomicrobiota</taxon>
        <taxon>Verrucomicrobiia</taxon>
        <taxon>Verrucomicrobiales</taxon>
        <taxon>Rubritaleaceae</taxon>
        <taxon>Rubritalea</taxon>
    </lineage>
</organism>
<dbReference type="Gene3D" id="1.10.10.10">
    <property type="entry name" value="Winged helix-like DNA-binding domain superfamily/Winged helix DNA-binding domain"/>
    <property type="match status" value="1"/>
</dbReference>
<dbReference type="GO" id="GO:0003677">
    <property type="term" value="F:DNA binding"/>
    <property type="evidence" value="ECO:0007669"/>
    <property type="project" value="UniProtKB-KW"/>
</dbReference>
<dbReference type="InParanoid" id="A0A1M6KV51"/>
<gene>
    <name evidence="1" type="ORF">SAMN02745181_2214</name>
</gene>
<evidence type="ECO:0000313" key="1">
    <source>
        <dbReference type="EMBL" id="SHJ62888.1"/>
    </source>
</evidence>
<dbReference type="InterPro" id="IPR036388">
    <property type="entry name" value="WH-like_DNA-bd_sf"/>
</dbReference>
<dbReference type="Gene3D" id="3.40.50.2300">
    <property type="match status" value="2"/>
</dbReference>